<proteinExistence type="inferred from homology"/>
<dbReference type="PANTHER" id="PTHR43378">
    <property type="entry name" value="UDP-3-O-ACYLGLUCOSAMINE N-ACYLTRANSFERASE"/>
    <property type="match status" value="1"/>
</dbReference>
<keyword evidence="1" id="KW-0444">Lipid biosynthesis</keyword>
<evidence type="ECO:0000256" key="5">
    <source>
        <dbReference type="ARBA" id="ARBA00023098"/>
    </source>
</evidence>
<evidence type="ECO:0000259" key="7">
    <source>
        <dbReference type="Pfam" id="PF04613"/>
    </source>
</evidence>
<sequence>MKLSLSQLAELTQSQIKGDESCEITGVATLQSATPGSISFLSNRKYSSQLESTQASAVIVHPADLDSCPVNALVNSNVYATYARIASALNPTQALVGGIHPSAVVGKNCTISPSATIAANVVIEDGVSIGEGTSIGPGCVIQRASSVGCNGVLVANVVLCHQSIIGNNFLFHPGVVIGSDGFGIAKDGEEWVKVPQLGRVIVGNNVEIGANTTIDRGALDDTILEDGVKLDNQIQVAHNVLIGAHTAIAGCVGIAGSASIGKHCAIGGGAVILGHLHIVDNVQITAMSLVTKSIRKAGTYSSGSPVLPNDDWHKNYARFRKLDKYVRRLIALEKQSGPSE</sequence>
<keyword evidence="2" id="KW-0441">Lipid A biosynthesis</keyword>
<dbReference type="PROSITE" id="PS00101">
    <property type="entry name" value="HEXAPEP_TRANSFERASES"/>
    <property type="match status" value="1"/>
</dbReference>
<dbReference type="CDD" id="cd03352">
    <property type="entry name" value="LbH_LpxD"/>
    <property type="match status" value="1"/>
</dbReference>
<keyword evidence="5" id="KW-0443">Lipid metabolism</keyword>
<dbReference type="EMBL" id="UOFL01000058">
    <property type="protein sequence ID" value="VAW74448.1"/>
    <property type="molecule type" value="Genomic_DNA"/>
</dbReference>
<dbReference type="InterPro" id="IPR020573">
    <property type="entry name" value="UDP_GlcNAc_AcTrfase_non-rep"/>
</dbReference>
<evidence type="ECO:0000256" key="3">
    <source>
        <dbReference type="ARBA" id="ARBA00022679"/>
    </source>
</evidence>
<dbReference type="PANTHER" id="PTHR43378:SF2">
    <property type="entry name" value="UDP-3-O-ACYLGLUCOSAMINE N-ACYLTRANSFERASE 1, MITOCHONDRIAL-RELATED"/>
    <property type="match status" value="1"/>
</dbReference>
<name>A0A3B0Y1D0_9ZZZZ</name>
<dbReference type="AlphaFoldDB" id="A0A3B0Y1D0"/>
<reference evidence="8" key="1">
    <citation type="submission" date="2018-06" db="EMBL/GenBank/DDBJ databases">
        <authorList>
            <person name="Zhirakovskaya E."/>
        </authorList>
    </citation>
    <scope>NUCLEOTIDE SEQUENCE</scope>
</reference>
<keyword evidence="3 8" id="KW-0808">Transferase</keyword>
<organism evidence="8">
    <name type="scientific">hydrothermal vent metagenome</name>
    <dbReference type="NCBI Taxonomy" id="652676"/>
    <lineage>
        <taxon>unclassified sequences</taxon>
        <taxon>metagenomes</taxon>
        <taxon>ecological metagenomes</taxon>
    </lineage>
</organism>
<keyword evidence="4" id="KW-0677">Repeat</keyword>
<gene>
    <name evidence="8" type="ORF">MNBD_GAMMA12-184</name>
</gene>
<evidence type="ECO:0000256" key="6">
    <source>
        <dbReference type="ARBA" id="ARBA00023315"/>
    </source>
</evidence>
<feature type="domain" description="UDP-3-O-[3-hydroxymyristoyl] glucosamine N-acyltransferase non-repeat region" evidence="7">
    <location>
        <begin position="22"/>
        <end position="86"/>
    </location>
</feature>
<dbReference type="InterPro" id="IPR018357">
    <property type="entry name" value="Hexapep_transf_CS"/>
</dbReference>
<dbReference type="Gene3D" id="2.160.10.10">
    <property type="entry name" value="Hexapeptide repeat proteins"/>
    <property type="match status" value="1"/>
</dbReference>
<dbReference type="GO" id="GO:0016020">
    <property type="term" value="C:membrane"/>
    <property type="evidence" value="ECO:0007669"/>
    <property type="project" value="GOC"/>
</dbReference>
<evidence type="ECO:0000256" key="1">
    <source>
        <dbReference type="ARBA" id="ARBA00022516"/>
    </source>
</evidence>
<dbReference type="GO" id="GO:0103118">
    <property type="term" value="F:UDP-3-O-[(3R)-3-hydroxyacyl]-glucosamine N-acyltransferase activity"/>
    <property type="evidence" value="ECO:0007669"/>
    <property type="project" value="UniProtKB-EC"/>
</dbReference>
<dbReference type="Gene3D" id="3.40.1390.10">
    <property type="entry name" value="MurE/MurF, N-terminal domain"/>
    <property type="match status" value="1"/>
</dbReference>
<dbReference type="InterPro" id="IPR011004">
    <property type="entry name" value="Trimer_LpxA-like_sf"/>
</dbReference>
<dbReference type="Gene3D" id="1.20.5.170">
    <property type="match status" value="1"/>
</dbReference>
<dbReference type="SUPFAM" id="SSF51161">
    <property type="entry name" value="Trimeric LpxA-like enzymes"/>
    <property type="match status" value="1"/>
</dbReference>
<dbReference type="HAMAP" id="MF_00523">
    <property type="entry name" value="LpxD"/>
    <property type="match status" value="1"/>
</dbReference>
<dbReference type="EC" id="2.3.1.191" evidence="8"/>
<dbReference type="GO" id="GO:0009245">
    <property type="term" value="P:lipid A biosynthetic process"/>
    <property type="evidence" value="ECO:0007669"/>
    <property type="project" value="UniProtKB-KW"/>
</dbReference>
<dbReference type="Pfam" id="PF04613">
    <property type="entry name" value="LpxD"/>
    <property type="match status" value="1"/>
</dbReference>
<evidence type="ECO:0000313" key="8">
    <source>
        <dbReference type="EMBL" id="VAW74448.1"/>
    </source>
</evidence>
<dbReference type="NCBIfam" id="NF002060">
    <property type="entry name" value="PRK00892.1"/>
    <property type="match status" value="1"/>
</dbReference>
<protein>
    <submittedName>
        <fullName evidence="8">UDP-3-O-[3-hydroxymyristoyl] glucosamine N-acyltransferase</fullName>
        <ecNumber evidence="8">2.3.1.191</ecNumber>
    </submittedName>
</protein>
<evidence type="ECO:0000256" key="2">
    <source>
        <dbReference type="ARBA" id="ARBA00022556"/>
    </source>
</evidence>
<dbReference type="NCBIfam" id="TIGR01853">
    <property type="entry name" value="lipid_A_lpxD"/>
    <property type="match status" value="1"/>
</dbReference>
<evidence type="ECO:0000256" key="4">
    <source>
        <dbReference type="ARBA" id="ARBA00022737"/>
    </source>
</evidence>
<accession>A0A3B0Y1D0</accession>
<dbReference type="InterPro" id="IPR007691">
    <property type="entry name" value="LpxD"/>
</dbReference>
<dbReference type="GO" id="GO:0016410">
    <property type="term" value="F:N-acyltransferase activity"/>
    <property type="evidence" value="ECO:0007669"/>
    <property type="project" value="InterPro"/>
</dbReference>
<keyword evidence="6 8" id="KW-0012">Acyltransferase</keyword>